<dbReference type="OrthoDB" id="9810135at2"/>
<dbReference type="InterPro" id="IPR011604">
    <property type="entry name" value="PDDEXK-like_dom_sf"/>
</dbReference>
<dbReference type="GO" id="GO:0000725">
    <property type="term" value="P:recombinational repair"/>
    <property type="evidence" value="ECO:0007669"/>
    <property type="project" value="TreeGrafter"/>
</dbReference>
<keyword evidence="3" id="KW-0227">DNA damage</keyword>
<evidence type="ECO:0000256" key="1">
    <source>
        <dbReference type="ARBA" id="ARBA00022722"/>
    </source>
</evidence>
<dbReference type="InterPro" id="IPR038726">
    <property type="entry name" value="PDDEXK_AddAB-type"/>
</dbReference>
<dbReference type="RefSeq" id="WP_133956116.1">
    <property type="nucleotide sequence ID" value="NZ_SORI01000002.1"/>
</dbReference>
<keyword evidence="2 14" id="KW-0547">Nucleotide-binding</keyword>
<organism evidence="17 18">
    <name type="scientific">Aminivibrio pyruvatiphilus</name>
    <dbReference type="NCBI Taxonomy" id="1005740"/>
    <lineage>
        <taxon>Bacteria</taxon>
        <taxon>Thermotogati</taxon>
        <taxon>Synergistota</taxon>
        <taxon>Synergistia</taxon>
        <taxon>Synergistales</taxon>
        <taxon>Aminobacteriaceae</taxon>
        <taxon>Aminivibrio</taxon>
    </lineage>
</organism>
<dbReference type="GO" id="GO:0003677">
    <property type="term" value="F:DNA binding"/>
    <property type="evidence" value="ECO:0007669"/>
    <property type="project" value="UniProtKB-KW"/>
</dbReference>
<evidence type="ECO:0000313" key="18">
    <source>
        <dbReference type="Proteomes" id="UP000295066"/>
    </source>
</evidence>
<dbReference type="PROSITE" id="PS51217">
    <property type="entry name" value="UVRD_HELICASE_CTER"/>
    <property type="match status" value="1"/>
</dbReference>
<name>A0A4R8MBQ8_9BACT</name>
<keyword evidence="4 14" id="KW-0378">Hydrolase</keyword>
<evidence type="ECO:0000259" key="15">
    <source>
        <dbReference type="PROSITE" id="PS51198"/>
    </source>
</evidence>
<dbReference type="InterPro" id="IPR027417">
    <property type="entry name" value="P-loop_NTPase"/>
</dbReference>
<comment type="catalytic activity">
    <reaction evidence="13">
        <text>ATP + H2O = ADP + phosphate + H(+)</text>
        <dbReference type="Rhea" id="RHEA:13065"/>
        <dbReference type="ChEBI" id="CHEBI:15377"/>
        <dbReference type="ChEBI" id="CHEBI:15378"/>
        <dbReference type="ChEBI" id="CHEBI:30616"/>
        <dbReference type="ChEBI" id="CHEBI:43474"/>
        <dbReference type="ChEBI" id="CHEBI:456216"/>
        <dbReference type="EC" id="5.6.2.4"/>
    </reaction>
</comment>
<feature type="domain" description="UvrD-like helicase ATP-binding" evidence="15">
    <location>
        <begin position="19"/>
        <end position="480"/>
    </location>
</feature>
<keyword evidence="7 14" id="KW-0067">ATP-binding</keyword>
<evidence type="ECO:0000313" key="17">
    <source>
        <dbReference type="EMBL" id="TDY63189.1"/>
    </source>
</evidence>
<evidence type="ECO:0000256" key="10">
    <source>
        <dbReference type="ARBA" id="ARBA00023235"/>
    </source>
</evidence>
<dbReference type="InterPro" id="IPR014017">
    <property type="entry name" value="DNA_helicase_UvrD-like_C"/>
</dbReference>
<evidence type="ECO:0000256" key="14">
    <source>
        <dbReference type="PROSITE-ProRule" id="PRU00560"/>
    </source>
</evidence>
<keyword evidence="18" id="KW-1185">Reference proteome</keyword>
<keyword evidence="5 14" id="KW-0347">Helicase</keyword>
<evidence type="ECO:0000256" key="8">
    <source>
        <dbReference type="ARBA" id="ARBA00023125"/>
    </source>
</evidence>
<proteinExistence type="predicted"/>
<evidence type="ECO:0000259" key="16">
    <source>
        <dbReference type="PROSITE" id="PS51217"/>
    </source>
</evidence>
<dbReference type="PANTHER" id="PTHR11070:SF2">
    <property type="entry name" value="ATP-DEPENDENT DNA HELICASE SRS2"/>
    <property type="match status" value="1"/>
</dbReference>
<accession>A0A4R8MBQ8</accession>
<evidence type="ECO:0000256" key="7">
    <source>
        <dbReference type="ARBA" id="ARBA00022840"/>
    </source>
</evidence>
<comment type="catalytic activity">
    <reaction evidence="11">
        <text>Couples ATP hydrolysis with the unwinding of duplex DNA by translocating in the 3'-5' direction.</text>
        <dbReference type="EC" id="5.6.2.4"/>
    </reaction>
</comment>
<keyword evidence="10" id="KW-0413">Isomerase</keyword>
<feature type="binding site" evidence="14">
    <location>
        <begin position="40"/>
        <end position="47"/>
    </location>
    <ligand>
        <name>ATP</name>
        <dbReference type="ChEBI" id="CHEBI:30616"/>
    </ligand>
</feature>
<evidence type="ECO:0000256" key="4">
    <source>
        <dbReference type="ARBA" id="ARBA00022801"/>
    </source>
</evidence>
<dbReference type="InterPro" id="IPR014016">
    <property type="entry name" value="UvrD-like_ATP-bd"/>
</dbReference>
<comment type="caution">
    <text evidence="17">The sequence shown here is derived from an EMBL/GenBank/DDBJ whole genome shotgun (WGS) entry which is preliminary data.</text>
</comment>
<evidence type="ECO:0000256" key="6">
    <source>
        <dbReference type="ARBA" id="ARBA00022839"/>
    </source>
</evidence>
<evidence type="ECO:0000256" key="5">
    <source>
        <dbReference type="ARBA" id="ARBA00022806"/>
    </source>
</evidence>
<evidence type="ECO:0000256" key="12">
    <source>
        <dbReference type="ARBA" id="ARBA00034808"/>
    </source>
</evidence>
<dbReference type="GO" id="GO:0004527">
    <property type="term" value="F:exonuclease activity"/>
    <property type="evidence" value="ECO:0007669"/>
    <property type="project" value="UniProtKB-KW"/>
</dbReference>
<dbReference type="GO" id="GO:0043138">
    <property type="term" value="F:3'-5' DNA helicase activity"/>
    <property type="evidence" value="ECO:0007669"/>
    <property type="project" value="UniProtKB-EC"/>
</dbReference>
<dbReference type="AlphaFoldDB" id="A0A4R8MBQ8"/>
<dbReference type="EMBL" id="SORI01000002">
    <property type="protein sequence ID" value="TDY63189.1"/>
    <property type="molecule type" value="Genomic_DNA"/>
</dbReference>
<dbReference type="SUPFAM" id="SSF52540">
    <property type="entry name" value="P-loop containing nucleoside triphosphate hydrolases"/>
    <property type="match status" value="1"/>
</dbReference>
<evidence type="ECO:0000256" key="2">
    <source>
        <dbReference type="ARBA" id="ARBA00022741"/>
    </source>
</evidence>
<dbReference type="GO" id="GO:0005829">
    <property type="term" value="C:cytosol"/>
    <property type="evidence" value="ECO:0007669"/>
    <property type="project" value="TreeGrafter"/>
</dbReference>
<sequence length="1194" mass="131469">MADGNLMTGRLRDSIGLERSLLPAQEEAVFSDTPLTLVGAGAGTGKTHTLSWRFLRALLRDGMRPRDILTLTFTEKAAREMADRIADRFKRMRDTLDPDGRLLAGAAEELSEAPVSTIHSFALNILREEALFLPSGLSARPISPPEERQFTGRAAAALDALDLQWFRNALPGERSPEEFLGESMEDLPHVLNTYSPDTTAGFAFSLANILESRGLDPEELLAAAADRDYFAPVTGRLKAVCLPQAREAAEIWLGTVLPGLPAELPGGGAYKEKLAAFRNRWRGTSPEALDAEGALSFAAELYGCLLKSLTGATGSAAKEAADLAGCRSLKEHRERFAFLWKGLAFLGTGEERLHFRLRNILLRLTALLWCCCREFRRRRGLLSFDDMIRLAAEAAAPGEEGRQVRTYREILVDEFQDTNPLQDALIRSVAGREGRMFLVGDLKQSIYRFRHADPTLFGSLILRQGEGDRYIPLQASFRTRSSLLERINGIFGHVWRNGLSSSLPQEYEPLVFPGGPDQAKLREDTALPPLDTVIRYARPLENGEGRKKTESTGEVRVRVARGLAEKLAAFRGMDVWDKKEGRMRPARWKDMAVLVPARTSFPALEMVFRSEAGIPAAFEKGKEYFNRGEIEDLAAAIRTIAFPEDRGALPAFLCTPFSGLSLEEAYALLPCGEDFPARHPGAAARLDALRAEARYSGLFAALCSLLRDQSYLRTYPAWNRRNVLANLRQALDMVREYEAVFGPDPAGCAGYFASLRSGQGTVTETSPLGDEEDVVRVMTVHSAKGLEFPIVAVADLNKAPGGRGGKGESLVASPLLGAGASSYPREWADGGEEIESATGKLASFLEKTEVEEEWQRLFYVACTRAMDCLILCSPCGLDKDGSPSPKEGSWLSLAGEEFLPVPAAAEDDPRNSRGKTEATSGEIQPVRWILSPPLADLRYERLSATSYALFSWCPAAWRMKFRQGLELAWELPSSEEFGGADLGSLAHWVLARWDFTAPGLERYLGKALPPRLPPRLRAAWNDSAERAALRGWLTVTAEGAAGRKLAALAADGSLDREIPFRVPLRDGPLLTGAMDALWREEGRVFIRDYKITAGDESLPAGDEPSWKFLYDAQLLFYGCAARSVFGEAETDIRLIRLRTGEEGAPVMPEGSWQAVEEDIRSTALRAAQGPFPPRTDRCRRCFYRMDCPFRGAAS</sequence>
<dbReference type="Gene3D" id="3.40.50.300">
    <property type="entry name" value="P-loop containing nucleotide triphosphate hydrolases"/>
    <property type="match status" value="4"/>
</dbReference>
<dbReference type="SUPFAM" id="SSF52980">
    <property type="entry name" value="Restriction endonuclease-like"/>
    <property type="match status" value="1"/>
</dbReference>
<dbReference type="GO" id="GO:0005524">
    <property type="term" value="F:ATP binding"/>
    <property type="evidence" value="ECO:0007669"/>
    <property type="project" value="UniProtKB-UniRule"/>
</dbReference>
<dbReference type="EC" id="5.6.2.4" evidence="12"/>
<keyword evidence="1" id="KW-0540">Nuclease</keyword>
<dbReference type="InterPro" id="IPR000212">
    <property type="entry name" value="DNA_helicase_UvrD/REP"/>
</dbReference>
<feature type="domain" description="UvrD-like helicase C-terminal" evidence="16">
    <location>
        <begin position="524"/>
        <end position="785"/>
    </location>
</feature>
<gene>
    <name evidence="17" type="ORF">C8D99_102170</name>
</gene>
<dbReference type="PANTHER" id="PTHR11070">
    <property type="entry name" value="UVRD / RECB / PCRA DNA HELICASE FAMILY MEMBER"/>
    <property type="match status" value="1"/>
</dbReference>
<dbReference type="Pfam" id="PF13361">
    <property type="entry name" value="UvrD_C"/>
    <property type="match status" value="1"/>
</dbReference>
<evidence type="ECO:0000256" key="3">
    <source>
        <dbReference type="ARBA" id="ARBA00022763"/>
    </source>
</evidence>
<dbReference type="Proteomes" id="UP000295066">
    <property type="component" value="Unassembled WGS sequence"/>
</dbReference>
<dbReference type="Gene3D" id="3.90.320.10">
    <property type="match status" value="1"/>
</dbReference>
<dbReference type="Pfam" id="PF00580">
    <property type="entry name" value="UvrD-helicase"/>
    <property type="match status" value="2"/>
</dbReference>
<keyword evidence="9" id="KW-0234">DNA repair</keyword>
<dbReference type="PROSITE" id="PS51198">
    <property type="entry name" value="UVRD_HELICASE_ATP_BIND"/>
    <property type="match status" value="1"/>
</dbReference>
<evidence type="ECO:0000256" key="11">
    <source>
        <dbReference type="ARBA" id="ARBA00034617"/>
    </source>
</evidence>
<dbReference type="Pfam" id="PF12705">
    <property type="entry name" value="PDDEXK_1"/>
    <property type="match status" value="1"/>
</dbReference>
<evidence type="ECO:0000256" key="9">
    <source>
        <dbReference type="ARBA" id="ARBA00023204"/>
    </source>
</evidence>
<reference evidence="17 18" key="1">
    <citation type="submission" date="2019-03" db="EMBL/GenBank/DDBJ databases">
        <title>Genomic Encyclopedia of Type Strains, Phase IV (KMG-IV): sequencing the most valuable type-strain genomes for metagenomic binning, comparative biology and taxonomic classification.</title>
        <authorList>
            <person name="Goeker M."/>
        </authorList>
    </citation>
    <scope>NUCLEOTIDE SEQUENCE [LARGE SCALE GENOMIC DNA]</scope>
    <source>
        <strain evidence="17 18">DSM 25964</strain>
    </source>
</reference>
<keyword evidence="8" id="KW-0238">DNA-binding</keyword>
<evidence type="ECO:0000256" key="13">
    <source>
        <dbReference type="ARBA" id="ARBA00048988"/>
    </source>
</evidence>
<protein>
    <recommendedName>
        <fullName evidence="12">DNA 3'-5' helicase</fullName>
        <ecNumber evidence="12">5.6.2.4</ecNumber>
    </recommendedName>
</protein>
<dbReference type="InterPro" id="IPR011335">
    <property type="entry name" value="Restrct_endonuc-II-like"/>
</dbReference>
<keyword evidence="6 17" id="KW-0269">Exonuclease</keyword>